<dbReference type="Pfam" id="PF17289">
    <property type="entry name" value="Terminase_6C"/>
    <property type="match status" value="1"/>
</dbReference>
<keyword evidence="4" id="KW-1185">Reference proteome</keyword>
<keyword evidence="1" id="KW-1188">Viral release from host cell</keyword>
<evidence type="ECO:0000259" key="2">
    <source>
        <dbReference type="Pfam" id="PF17289"/>
    </source>
</evidence>
<accession>A0A4P9C6A8</accession>
<evidence type="ECO:0000256" key="1">
    <source>
        <dbReference type="ARBA" id="ARBA00022612"/>
    </source>
</evidence>
<evidence type="ECO:0000313" key="4">
    <source>
        <dbReference type="Proteomes" id="UP000218387"/>
    </source>
</evidence>
<dbReference type="AlphaFoldDB" id="A0A4P9C6A8"/>
<protein>
    <recommendedName>
        <fullName evidence="2">Terminase large subunit gp17-like C-terminal domain-containing protein</fullName>
    </recommendedName>
</protein>
<dbReference type="InterPro" id="IPR035421">
    <property type="entry name" value="Terminase_6C"/>
</dbReference>
<proteinExistence type="predicted"/>
<dbReference type="Proteomes" id="UP000218387">
    <property type="component" value="Chromosome"/>
</dbReference>
<organism evidence="3 4">
    <name type="scientific">Eubacterium maltosivorans</name>
    <dbReference type="NCBI Taxonomy" id="2041044"/>
    <lineage>
        <taxon>Bacteria</taxon>
        <taxon>Bacillati</taxon>
        <taxon>Bacillota</taxon>
        <taxon>Clostridia</taxon>
        <taxon>Eubacteriales</taxon>
        <taxon>Eubacteriaceae</taxon>
        <taxon>Eubacterium</taxon>
    </lineage>
</organism>
<gene>
    <name evidence="3" type="ORF">CPZ25_001945</name>
</gene>
<dbReference type="EMBL" id="CP029487">
    <property type="protein sequence ID" value="QCT70122.1"/>
    <property type="molecule type" value="Genomic_DNA"/>
</dbReference>
<name>A0A4P9C6A8_EUBML</name>
<dbReference type="InterPro" id="IPR027417">
    <property type="entry name" value="P-loop_NTPase"/>
</dbReference>
<dbReference type="Gene3D" id="3.30.420.240">
    <property type="match status" value="1"/>
</dbReference>
<dbReference type="Gene3D" id="3.40.50.300">
    <property type="entry name" value="P-loop containing nucleotide triphosphate hydrolases"/>
    <property type="match status" value="1"/>
</dbReference>
<feature type="domain" description="Terminase large subunit gp17-like C-terminal" evidence="2">
    <location>
        <begin position="349"/>
        <end position="508"/>
    </location>
</feature>
<dbReference type="KEGG" id="emt:CPZ25_001945"/>
<evidence type="ECO:0000313" key="3">
    <source>
        <dbReference type="EMBL" id="QCT70122.1"/>
    </source>
</evidence>
<sequence>MRGDGAINVRDKLIKIKQSPRLWLETFSKVVNKNGALVPFKLNPQQRQLLDGLDKYNIVLKSRQLGVTTLSCGYSIYLTQNKPNTTCLLMSYSIDSATGIFEKLKQLYNDLPNAVKVPLVANNKKELKFTNGSRIIVATCGNKDVARGLTLTFAHLSEVAFMKDTVNKQILAIEQALTPQGKIILESTANGLNGFSEMWNKAERQNSLYKPFFFSWIDDKLMFADEYALFNDRWKDLHGALPTPDELDETEAELYKQGATIKQLVWRRLKIANSDEEQFAQEFPANPIEAFISTGSNVFDSIKIVERLQYVDEAKPLLNPTGLPATLKPYLKKELTIWALPTGATRYYVGVDTGEGLGQDYSAVEIINQDGKQVAEFKSNKIKPFVFAGIVNELGLYYNKALLVVEKASAGHSVVDKLRHDYAYMNMLKYKEYDARGKAKKKVGFVTNNKSKPLMIADFQELFETNQLLINSKDLLREMKLYTFQDGKMEAAAGGHDDLVMSMAMALVGLKSGVNYV</sequence>
<reference evidence="3 4" key="1">
    <citation type="submission" date="2018-05" db="EMBL/GenBank/DDBJ databases">
        <title>Genome comparison of Eubacterium sp.</title>
        <authorList>
            <person name="Feng Y."/>
            <person name="Sanchez-Andrea I."/>
            <person name="Stams A.J.M."/>
            <person name="De Vos W.M."/>
        </authorList>
    </citation>
    <scope>NUCLEOTIDE SEQUENCE [LARGE SCALE GENOMIC DNA]</scope>
    <source>
        <strain evidence="3 4">YI</strain>
    </source>
</reference>